<proteinExistence type="predicted"/>
<dbReference type="AlphaFoldDB" id="A0A9X0CA51"/>
<keyword evidence="1" id="KW-1133">Transmembrane helix</keyword>
<feature type="transmembrane region" description="Helical" evidence="1">
    <location>
        <begin position="106"/>
        <end position="127"/>
    </location>
</feature>
<keyword evidence="1" id="KW-0472">Membrane</keyword>
<evidence type="ECO:0000313" key="2">
    <source>
        <dbReference type="EMBL" id="KAJ5514100.1"/>
    </source>
</evidence>
<dbReference type="OrthoDB" id="5394254at2759"/>
<keyword evidence="1" id="KW-0812">Transmembrane</keyword>
<feature type="transmembrane region" description="Helical" evidence="1">
    <location>
        <begin position="180"/>
        <end position="201"/>
    </location>
</feature>
<feature type="transmembrane region" description="Helical" evidence="1">
    <location>
        <begin position="79"/>
        <end position="99"/>
    </location>
</feature>
<comment type="caution">
    <text evidence="2">The sequence shown here is derived from an EMBL/GenBank/DDBJ whole genome shotgun (WGS) entry which is preliminary data.</text>
</comment>
<feature type="transmembrane region" description="Helical" evidence="1">
    <location>
        <begin position="40"/>
        <end position="59"/>
    </location>
</feature>
<dbReference type="Proteomes" id="UP001149954">
    <property type="component" value="Unassembled WGS sequence"/>
</dbReference>
<sequence>MPTKTARQRTASWSNNTRPACELAKTATAQTSRLACIPSLARFILVVLSSLTVSSILFTLTSNFTVGDLGPISKHLEEWWEVGGLIAWRALEVGLAWVLGFDGRDVASFLFLTHLPTYSLLSFFYGIRPTSALLAFGVTIVSTALPFALLRRPSSVHNLSRTPADAVANRNILQDKTTTVFTTLLATSIFSVVLYASYATWLPTQLVVHFEGLPDISAAHAGPAGLPILFLTLIPAGWAARDFLFVSSTGYSTTPAGSGCCEGSECVSAAICRNTWGQLSPKTRVLVSRSIVLAIGVLLNTIVQVSGTINNVSVEGAATWGAVWAFATLIAGATFGWIEAVDGV</sequence>
<name>A0A9X0CA51_9EURO</name>
<keyword evidence="3" id="KW-1185">Reference proteome</keyword>
<organism evidence="2 3">
    <name type="scientific">Penicillium fimorum</name>
    <dbReference type="NCBI Taxonomy" id="1882269"/>
    <lineage>
        <taxon>Eukaryota</taxon>
        <taxon>Fungi</taxon>
        <taxon>Dikarya</taxon>
        <taxon>Ascomycota</taxon>
        <taxon>Pezizomycotina</taxon>
        <taxon>Eurotiomycetes</taxon>
        <taxon>Eurotiomycetidae</taxon>
        <taxon>Eurotiales</taxon>
        <taxon>Aspergillaceae</taxon>
        <taxon>Penicillium</taxon>
    </lineage>
</organism>
<feature type="transmembrane region" description="Helical" evidence="1">
    <location>
        <begin position="221"/>
        <end position="240"/>
    </location>
</feature>
<protein>
    <submittedName>
        <fullName evidence="2">Uncharacterized protein</fullName>
    </submittedName>
</protein>
<feature type="transmembrane region" description="Helical" evidence="1">
    <location>
        <begin position="286"/>
        <end position="305"/>
    </location>
</feature>
<accession>A0A9X0CA51</accession>
<feature type="transmembrane region" description="Helical" evidence="1">
    <location>
        <begin position="133"/>
        <end position="150"/>
    </location>
</feature>
<reference evidence="2" key="1">
    <citation type="submission" date="2022-12" db="EMBL/GenBank/DDBJ databases">
        <authorList>
            <person name="Petersen C."/>
        </authorList>
    </citation>
    <scope>NUCLEOTIDE SEQUENCE</scope>
    <source>
        <strain evidence="2">IBT 29495</strain>
    </source>
</reference>
<evidence type="ECO:0000256" key="1">
    <source>
        <dbReference type="SAM" id="Phobius"/>
    </source>
</evidence>
<evidence type="ECO:0000313" key="3">
    <source>
        <dbReference type="Proteomes" id="UP001149954"/>
    </source>
</evidence>
<reference evidence="2" key="2">
    <citation type="journal article" date="2023" name="IMA Fungus">
        <title>Comparative genomic study of the Penicillium genus elucidates a diverse pangenome and 15 lateral gene transfer events.</title>
        <authorList>
            <person name="Petersen C."/>
            <person name="Sorensen T."/>
            <person name="Nielsen M.R."/>
            <person name="Sondergaard T.E."/>
            <person name="Sorensen J.L."/>
            <person name="Fitzpatrick D.A."/>
            <person name="Frisvad J.C."/>
            <person name="Nielsen K.L."/>
        </authorList>
    </citation>
    <scope>NUCLEOTIDE SEQUENCE</scope>
    <source>
        <strain evidence="2">IBT 29495</strain>
    </source>
</reference>
<feature type="transmembrane region" description="Helical" evidence="1">
    <location>
        <begin position="317"/>
        <end position="338"/>
    </location>
</feature>
<dbReference type="EMBL" id="JAPWDS010000002">
    <property type="protein sequence ID" value="KAJ5514100.1"/>
    <property type="molecule type" value="Genomic_DNA"/>
</dbReference>
<gene>
    <name evidence="2" type="ORF">N7463_003652</name>
</gene>